<evidence type="ECO:0000256" key="2">
    <source>
        <dbReference type="ARBA" id="ARBA00022741"/>
    </source>
</evidence>
<protein>
    <submittedName>
        <fullName evidence="4">Uncharacterized protein</fullName>
    </submittedName>
</protein>
<dbReference type="Pfam" id="PF00012">
    <property type="entry name" value="HSP70"/>
    <property type="match status" value="1"/>
</dbReference>
<keyword evidence="2" id="KW-0547">Nucleotide-binding</keyword>
<dbReference type="PANTHER" id="PTHR19375">
    <property type="entry name" value="HEAT SHOCK PROTEIN 70KDA"/>
    <property type="match status" value="1"/>
</dbReference>
<feature type="non-terminal residue" evidence="4">
    <location>
        <position position="479"/>
    </location>
</feature>
<keyword evidence="3" id="KW-0067">ATP-binding</keyword>
<evidence type="ECO:0000313" key="4">
    <source>
        <dbReference type="EMBL" id="JAS76830.1"/>
    </source>
</evidence>
<proteinExistence type="inferred from homology"/>
<sequence>YVRELCRNWPFTVVDIDGWPHMEFMYKKKKCHISPERLLYEILRYFRQYAIKVSGEEDPCFVITVPGSCTYNQRRVMKRAANSAGLKSSVLINDTSALVISRWAVLKRGIYGPVVVVDVGGGSVSITSFMVSEKEIRVMSNVGDCHWGGDDMDNTIISYCLEQIRVVRGENVSPFDAENLRRRCIAAKVALSTHVSTVVCLREHRIEITRAMFESWNTERFNQFSRLIKRCLQRANLKRFQISRVFKHGGSCLIPRLSQIIDEELAPTTNVLSDSISRGAAVYAGMRVGIDENTEWKKELELNELTPVISVGVHETRVRKMIERAYVPQSRFRVFSFTAPETCEARLNVYELDNKFVRRQNLIGGISLIFPQSTIRKSLSLVIFTIRMESFLATIYSETLDNRYSRLDLLQHYGDERLPDQRNWLRALTPLDDIRVSLDTPAQTVDLDSEGNEVNTVRGHFYKRTLTVEGSRQCGCTLY</sequence>
<accession>A0A1B6HQ73</accession>
<dbReference type="AlphaFoldDB" id="A0A1B6HQ73"/>
<evidence type="ECO:0000256" key="3">
    <source>
        <dbReference type="ARBA" id="ARBA00022840"/>
    </source>
</evidence>
<organism evidence="4">
    <name type="scientific">Homalodisca liturata</name>
    <dbReference type="NCBI Taxonomy" id="320908"/>
    <lineage>
        <taxon>Eukaryota</taxon>
        <taxon>Metazoa</taxon>
        <taxon>Ecdysozoa</taxon>
        <taxon>Arthropoda</taxon>
        <taxon>Hexapoda</taxon>
        <taxon>Insecta</taxon>
        <taxon>Pterygota</taxon>
        <taxon>Neoptera</taxon>
        <taxon>Paraneoptera</taxon>
        <taxon>Hemiptera</taxon>
        <taxon>Auchenorrhyncha</taxon>
        <taxon>Membracoidea</taxon>
        <taxon>Cicadellidae</taxon>
        <taxon>Cicadellinae</taxon>
        <taxon>Proconiini</taxon>
        <taxon>Homalodisca</taxon>
    </lineage>
</organism>
<name>A0A1B6HQ73_9HEMI</name>
<dbReference type="Gene3D" id="3.90.640.10">
    <property type="entry name" value="Actin, Chain A, domain 4"/>
    <property type="match status" value="1"/>
</dbReference>
<feature type="non-terminal residue" evidence="4">
    <location>
        <position position="1"/>
    </location>
</feature>
<dbReference type="InterPro" id="IPR043129">
    <property type="entry name" value="ATPase_NBD"/>
</dbReference>
<dbReference type="SUPFAM" id="SSF53067">
    <property type="entry name" value="Actin-like ATPase domain"/>
    <property type="match status" value="2"/>
</dbReference>
<gene>
    <name evidence="4" type="ORF">g.31521</name>
</gene>
<dbReference type="Gene3D" id="3.30.420.40">
    <property type="match status" value="2"/>
</dbReference>
<dbReference type="GO" id="GO:0140662">
    <property type="term" value="F:ATP-dependent protein folding chaperone"/>
    <property type="evidence" value="ECO:0007669"/>
    <property type="project" value="InterPro"/>
</dbReference>
<comment type="similarity">
    <text evidence="1">Belongs to the heat shock protein 70 family.</text>
</comment>
<reference evidence="4" key="1">
    <citation type="submission" date="2015-11" db="EMBL/GenBank/DDBJ databases">
        <title>De novo transcriptome assembly of four potential Pierce s Disease insect vectors from Arizona vineyards.</title>
        <authorList>
            <person name="Tassone E.E."/>
        </authorList>
    </citation>
    <scope>NUCLEOTIDE SEQUENCE</scope>
</reference>
<evidence type="ECO:0000256" key="1">
    <source>
        <dbReference type="ARBA" id="ARBA00007381"/>
    </source>
</evidence>
<dbReference type="GO" id="GO:0005524">
    <property type="term" value="F:ATP binding"/>
    <property type="evidence" value="ECO:0007669"/>
    <property type="project" value="UniProtKB-KW"/>
</dbReference>
<dbReference type="InterPro" id="IPR013126">
    <property type="entry name" value="Hsp_70_fam"/>
</dbReference>
<dbReference type="EMBL" id="GECU01030876">
    <property type="protein sequence ID" value="JAS76830.1"/>
    <property type="molecule type" value="Transcribed_RNA"/>
</dbReference>